<dbReference type="RefSeq" id="WP_045697379.1">
    <property type="nucleotide sequence ID" value="NZ_JZKH01000030.1"/>
</dbReference>
<protein>
    <submittedName>
        <fullName evidence="2">Uncharacterized protein</fullName>
    </submittedName>
</protein>
<organism evidence="2 3">
    <name type="scientific">Streptomyces rubellomurinus (strain ATCC 31215)</name>
    <dbReference type="NCBI Taxonomy" id="359131"/>
    <lineage>
        <taxon>Bacteria</taxon>
        <taxon>Bacillati</taxon>
        <taxon>Actinomycetota</taxon>
        <taxon>Actinomycetes</taxon>
        <taxon>Kitasatosporales</taxon>
        <taxon>Streptomycetaceae</taxon>
        <taxon>Streptomyces</taxon>
    </lineage>
</organism>
<dbReference type="EMBL" id="JZKH01000030">
    <property type="protein sequence ID" value="KJS61192.1"/>
    <property type="molecule type" value="Genomic_DNA"/>
</dbReference>
<evidence type="ECO:0000313" key="2">
    <source>
        <dbReference type="EMBL" id="KJS61192.1"/>
    </source>
</evidence>
<dbReference type="PATRIC" id="fig|359131.3.peg.3698"/>
<gene>
    <name evidence="2" type="ORF">VM95_16610</name>
</gene>
<name>A0A0F2THK5_STRR3</name>
<evidence type="ECO:0000313" key="3">
    <source>
        <dbReference type="Proteomes" id="UP000033699"/>
    </source>
</evidence>
<dbReference type="OrthoDB" id="4230912at2"/>
<accession>A0A0F2THK5</accession>
<comment type="caution">
    <text evidence="2">The sequence shown here is derived from an EMBL/GenBank/DDBJ whole genome shotgun (WGS) entry which is preliminary data.</text>
</comment>
<keyword evidence="3" id="KW-1185">Reference proteome</keyword>
<sequence>MSSGGIHFGDSVTQHGDHNIGIIKQQGPADPQAAMRELIAAVRQLREHVPAEDREVLDESLEAIGDGRSASPSVLRRALRNISGVAALVTAGAPVVESIRRILDSAGS</sequence>
<proteinExistence type="predicted"/>
<evidence type="ECO:0000256" key="1">
    <source>
        <dbReference type="SAM" id="MobiDB-lite"/>
    </source>
</evidence>
<dbReference type="Proteomes" id="UP000033699">
    <property type="component" value="Unassembled WGS sequence"/>
</dbReference>
<dbReference type="AlphaFoldDB" id="A0A0F2THK5"/>
<feature type="region of interest" description="Disordered" evidence="1">
    <location>
        <begin position="1"/>
        <end position="29"/>
    </location>
</feature>
<reference evidence="2 3" key="1">
    <citation type="submission" date="2015-02" db="EMBL/GenBank/DDBJ databases">
        <authorList>
            <person name="Ju K.-S."/>
            <person name="Doroghazi J.R."/>
            <person name="Metcalf W."/>
        </authorList>
    </citation>
    <scope>NUCLEOTIDE SEQUENCE [LARGE SCALE GENOMIC DNA]</scope>
    <source>
        <strain evidence="2 3">ATCC 31215</strain>
    </source>
</reference>